<protein>
    <submittedName>
        <fullName evidence="2">dTDP-4-dehydrorhamnose 3,5-epimerase-like enzyme</fullName>
    </submittedName>
</protein>
<sequence>MRAAGPGSGPLAGVRTIDVPTVRDDRGALSVIEAGTHIPFAVARVFYMHHMTVDRGGHAHRDTEQLVLAVAGSLTLTLTDGTDTVSHVLADPTRGLYLPPMIFIDITDISPDAVCLVLASTHYDQGRSLRTREAFLAAVAAK</sequence>
<dbReference type="HOGENOM" id="CLU_127501_0_0_7"/>
<gene>
    <name evidence="2" type="ORF">DesU5LDRAFT_2911</name>
</gene>
<proteinExistence type="predicted"/>
<dbReference type="SUPFAM" id="SSF51182">
    <property type="entry name" value="RmlC-like cupins"/>
    <property type="match status" value="1"/>
</dbReference>
<dbReference type="InterPro" id="IPR011051">
    <property type="entry name" value="RmlC_Cupin_sf"/>
</dbReference>
<evidence type="ECO:0000259" key="1">
    <source>
        <dbReference type="Pfam" id="PF05523"/>
    </source>
</evidence>
<name>I2Q448_9BACT</name>
<dbReference type="OrthoDB" id="272049at2"/>
<evidence type="ECO:0000313" key="2">
    <source>
        <dbReference type="EMBL" id="EIG54554.1"/>
    </source>
</evidence>
<dbReference type="CDD" id="cd20292">
    <property type="entry name" value="cupin_QdtA-like"/>
    <property type="match status" value="1"/>
</dbReference>
<dbReference type="Gene3D" id="2.60.120.10">
    <property type="entry name" value="Jelly Rolls"/>
    <property type="match status" value="1"/>
</dbReference>
<dbReference type="STRING" id="596152.DesU5LDRAFT_2911"/>
<feature type="domain" description="Sugar 3,4-ketoisomerase QdtA cupin" evidence="1">
    <location>
        <begin position="14"/>
        <end position="139"/>
    </location>
</feature>
<dbReference type="EMBL" id="JH600068">
    <property type="protein sequence ID" value="EIG54554.1"/>
    <property type="molecule type" value="Genomic_DNA"/>
</dbReference>
<reference evidence="2" key="1">
    <citation type="submission" date="2011-11" db="EMBL/GenBank/DDBJ databases">
        <title>Improved High-Quality Draft sequence of Desulfovibrio sp. U5L.</title>
        <authorList>
            <consortium name="US DOE Joint Genome Institute"/>
            <person name="Lucas S."/>
            <person name="Han J."/>
            <person name="Lapidus A."/>
            <person name="Cheng J.-F."/>
            <person name="Goodwin L."/>
            <person name="Pitluck S."/>
            <person name="Peters L."/>
            <person name="Ovchinnikova G."/>
            <person name="Held B."/>
            <person name="Detter J.C."/>
            <person name="Han C."/>
            <person name="Tapia R."/>
            <person name="Land M."/>
            <person name="Hauser L."/>
            <person name="Kyrpides N."/>
            <person name="Ivanova N."/>
            <person name="Pagani I."/>
            <person name="Gabster J."/>
            <person name="Walker C."/>
            <person name="Stolyar S."/>
            <person name="Stahl D."/>
            <person name="Arkin A."/>
            <person name="Dehal P."/>
            <person name="Hazen T."/>
            <person name="Woyke T."/>
        </authorList>
    </citation>
    <scope>NUCLEOTIDE SEQUENCE [LARGE SCALE GENOMIC DNA]</scope>
    <source>
        <strain evidence="2">U5L</strain>
    </source>
</reference>
<dbReference type="InterPro" id="IPR008894">
    <property type="entry name" value="QdtA_cupin_dom"/>
</dbReference>
<dbReference type="InterPro" id="IPR014710">
    <property type="entry name" value="RmlC-like_jellyroll"/>
</dbReference>
<dbReference type="eggNOG" id="COG0662">
    <property type="taxonomic scope" value="Bacteria"/>
</dbReference>
<organism evidence="2">
    <name type="scientific">Desulfovibrio sp. U5L</name>
    <dbReference type="NCBI Taxonomy" id="596152"/>
    <lineage>
        <taxon>Bacteria</taxon>
        <taxon>Pseudomonadati</taxon>
        <taxon>Thermodesulfobacteriota</taxon>
        <taxon>Desulfovibrionia</taxon>
        <taxon>Desulfovibrionales</taxon>
        <taxon>Desulfovibrionaceae</taxon>
        <taxon>Desulfovibrio</taxon>
    </lineage>
</organism>
<accession>I2Q448</accession>
<dbReference type="Pfam" id="PF05523">
    <property type="entry name" value="FdtA"/>
    <property type="match status" value="1"/>
</dbReference>
<dbReference type="AlphaFoldDB" id="I2Q448"/>